<reference evidence="4" key="6">
    <citation type="journal article" date="2008" name="Nucleic Acids Res.">
        <title>The Rice Annotation Project Database (RAP-DB): 2008 update.</title>
        <authorList>
            <consortium name="The Rice Annotation Project (RAP)"/>
            <person name="Tanaka T."/>
            <person name="Antonio B.A."/>
            <person name="Kikuchi S."/>
            <person name="Matsumoto T."/>
            <person name="Nagamura Y."/>
            <person name="Numa H."/>
            <person name="Sakai H."/>
            <person name="Wu J."/>
            <person name="Itoh T."/>
            <person name="Sasaki T."/>
            <person name="Aono R."/>
            <person name="Fujii Y."/>
            <person name="Habara T."/>
            <person name="Harada E."/>
            <person name="Kanno M."/>
            <person name="Kawahara Y."/>
            <person name="Kawashima H."/>
            <person name="Kubooka H."/>
            <person name="Matsuya A."/>
            <person name="Nakaoka H."/>
            <person name="Saichi N."/>
            <person name="Sanbonmatsu R."/>
            <person name="Sato Y."/>
            <person name="Shinso Y."/>
            <person name="Suzuki M."/>
            <person name="Takeda J."/>
            <person name="Tanino M."/>
            <person name="Todokoro F."/>
            <person name="Yamaguchi K."/>
            <person name="Yamamoto N."/>
            <person name="Yamasaki C."/>
            <person name="Imanishi T."/>
            <person name="Okido T."/>
            <person name="Tada M."/>
            <person name="Ikeo K."/>
            <person name="Tateno Y."/>
            <person name="Gojobori T."/>
            <person name="Lin Y.C."/>
            <person name="Wei F.J."/>
            <person name="Hsing Y.I."/>
            <person name="Zhao Q."/>
            <person name="Han B."/>
            <person name="Kramer M.R."/>
            <person name="McCombie R.W."/>
            <person name="Lonsdale D."/>
            <person name="O'Donovan C.C."/>
            <person name="Whitfield E.J."/>
            <person name="Apweiler R."/>
            <person name="Koyanagi K.O."/>
            <person name="Khurana J.P."/>
            <person name="Raghuvanshi S."/>
            <person name="Singh N.K."/>
            <person name="Tyagi A.K."/>
            <person name="Haberer G."/>
            <person name="Fujisawa M."/>
            <person name="Hosokawa S."/>
            <person name="Ito Y."/>
            <person name="Ikawa H."/>
            <person name="Shibata M."/>
            <person name="Yamamoto M."/>
            <person name="Bruskiewich R.M."/>
            <person name="Hoen D.R."/>
            <person name="Bureau TE."/>
            <person name="Namiki N."/>
            <person name="Ohyanagi H."/>
            <person name="Sakai Y."/>
            <person name="Nobushima S."/>
            <person name="Sakata K."/>
            <person name="Barrero R.A."/>
            <person name="Sato Y."/>
            <person name="Souvorov A."/>
            <person name="Smith-White B."/>
            <person name="Tatusova T."/>
            <person name="An S."/>
            <person name="An G."/>
            <person name="OOta S."/>
            <person name="Fuks G."/>
            <person name="Messing J."/>
            <person name="Christie K.R."/>
            <person name="Lieberherr D."/>
            <person name="Kim H."/>
            <person name="Zuccolo A."/>
            <person name="Wing R.A."/>
            <person name="Nobuta K."/>
            <person name="Green P.J."/>
            <person name="Lu C."/>
            <person name="Meyers BC."/>
            <person name="Chaparro C."/>
            <person name="Piegu B."/>
            <person name="Panaud O."/>
            <person name="Echeverria M."/>
        </authorList>
    </citation>
    <scope>NUCLEOTIDE SEQUENCE</scope>
</reference>
<reference evidence="4" key="9">
    <citation type="submission" date="2012-08" db="EMBL/GenBank/DDBJ databases">
        <title>The Second Rice Annotation Project Meeting (RAP2).</title>
        <authorList>
            <consortium name="The Rice Annotation Project (RAP)"/>
        </authorList>
    </citation>
    <scope>NUCLEOTIDE SEQUENCE</scope>
</reference>
<dbReference type="EMBL" id="AP008208">
    <property type="protein sequence ID" value="BAF09495.1"/>
    <property type="molecule type" value="Genomic_DNA"/>
</dbReference>
<reference evidence="4 5" key="3">
    <citation type="journal article" date="2005" name="Nature">
        <title>The map-based sequence of the rice genome.</title>
        <authorList>
            <consortium name="International rice genome sequencing project (IRGSP)"/>
            <person name="Matsumoto T."/>
            <person name="Wu J."/>
            <person name="Kanamori H."/>
            <person name="Katayose Y."/>
            <person name="Fujisawa M."/>
            <person name="Namiki N."/>
            <person name="Mizuno H."/>
            <person name="Yamamoto K."/>
            <person name="Antonio B.A."/>
            <person name="Baba T."/>
            <person name="Sakata K."/>
            <person name="Nagamura Y."/>
            <person name="Aoki H."/>
            <person name="Arikawa K."/>
            <person name="Arita K."/>
            <person name="Bito T."/>
            <person name="Chiden Y."/>
            <person name="Fujitsuka N."/>
            <person name="Fukunaka R."/>
            <person name="Hamada M."/>
            <person name="Harada C."/>
            <person name="Hayashi A."/>
            <person name="Hijishita S."/>
            <person name="Honda M."/>
            <person name="Hosokawa S."/>
            <person name="Ichikawa Y."/>
            <person name="Idonuma A."/>
            <person name="Iijima M."/>
            <person name="Ikeda M."/>
            <person name="Ikeno M."/>
            <person name="Ito K."/>
            <person name="Ito S."/>
            <person name="Ito T."/>
            <person name="Ito Y."/>
            <person name="Ito Y."/>
            <person name="Iwabuchi A."/>
            <person name="Kamiya K."/>
            <person name="Karasawa W."/>
            <person name="Kurita K."/>
            <person name="Katagiri S."/>
            <person name="Kikuta A."/>
            <person name="Kobayashi H."/>
            <person name="Kobayashi N."/>
            <person name="Machita K."/>
            <person name="Maehara T."/>
            <person name="Masukawa M."/>
            <person name="Mizubayashi T."/>
            <person name="Mukai Y."/>
            <person name="Nagasaki H."/>
            <person name="Nagata Y."/>
            <person name="Naito S."/>
            <person name="Nakashima M."/>
            <person name="Nakama Y."/>
            <person name="Nakamichi Y."/>
            <person name="Nakamura M."/>
            <person name="Meguro A."/>
            <person name="Negishi M."/>
            <person name="Ohta I."/>
            <person name="Ohta T."/>
            <person name="Okamoto M."/>
            <person name="Ono N."/>
            <person name="Saji S."/>
            <person name="Sakaguchi M."/>
            <person name="Sakai K."/>
            <person name="Shibata M."/>
            <person name="Shimokawa T."/>
            <person name="Song J."/>
            <person name="Takazaki Y."/>
            <person name="Terasawa K."/>
            <person name="Tsugane M."/>
            <person name="Tsuji K."/>
            <person name="Ueda S."/>
            <person name="Waki K."/>
            <person name="Yamagata H."/>
            <person name="Yamamoto M."/>
            <person name="Yamamoto S."/>
            <person name="Yamane H."/>
            <person name="Yoshiki S."/>
            <person name="Yoshihara R."/>
            <person name="Yukawa K."/>
            <person name="Zhong H."/>
            <person name="Yano M."/>
            <person name="Yuan Q."/>
            <person name="Ouyang S."/>
            <person name="Liu J."/>
            <person name="Jones K.M."/>
            <person name="Gansberger K."/>
            <person name="Moffat K."/>
            <person name="Hill J."/>
            <person name="Bera J."/>
            <person name="Fadrosh D."/>
            <person name="Jin S."/>
            <person name="Johri S."/>
            <person name="Kim M."/>
            <person name="Overton L."/>
            <person name="Reardon M."/>
            <person name="Tsitrin T."/>
            <person name="Vuong H."/>
            <person name="Weaver B."/>
            <person name="Ciecko A."/>
            <person name="Tallon L."/>
            <person name="Jackson J."/>
            <person name="Pai G."/>
            <person name="Aken S.V."/>
            <person name="Utterback T."/>
            <person name="Reidmuller S."/>
            <person name="Feldblyum T."/>
            <person name="Hsiao J."/>
            <person name="Zismann V."/>
            <person name="Iobst S."/>
            <person name="de Vazeille A.R."/>
            <person name="Buell C.R."/>
            <person name="Ying K."/>
            <person name="Li Y."/>
            <person name="Lu T."/>
            <person name="Huang Y."/>
            <person name="Zhao Q."/>
            <person name="Feng Q."/>
            <person name="Zhang L."/>
            <person name="Zhu J."/>
            <person name="Weng Q."/>
            <person name="Mu J."/>
            <person name="Lu Y."/>
            <person name="Fan D."/>
            <person name="Liu Y."/>
            <person name="Guan J."/>
            <person name="Zhang Y."/>
            <person name="Yu S."/>
            <person name="Liu X."/>
            <person name="Zhang Y."/>
            <person name="Hong G."/>
            <person name="Han B."/>
            <person name="Choisne N."/>
            <person name="Demange N."/>
            <person name="Orjeda G."/>
            <person name="Samain S."/>
            <person name="Cattolico L."/>
            <person name="Pelletier E."/>
            <person name="Couloux A."/>
            <person name="Segurens B."/>
            <person name="Wincker P."/>
            <person name="D'Hont A."/>
            <person name="Scarpelli C."/>
            <person name="Weissenbach J."/>
            <person name="Salanoubat M."/>
            <person name="Quetier F."/>
            <person name="Yu Y."/>
            <person name="Kim H.R."/>
            <person name="Rambo T."/>
            <person name="Currie J."/>
            <person name="Collura K."/>
            <person name="Luo M."/>
            <person name="Yang T."/>
            <person name="Ammiraju J.S.S."/>
            <person name="Engler F."/>
            <person name="Soderlund C."/>
            <person name="Wing R.A."/>
            <person name="Palmer L.E."/>
            <person name="de la Bastide M."/>
            <person name="Spiegel L."/>
            <person name="Nascimento L."/>
            <person name="Zutavern T."/>
            <person name="O'Shaughnessy A."/>
            <person name="Dike S."/>
            <person name="Dedhia N."/>
            <person name="Preston R."/>
            <person name="Balija V."/>
            <person name="McCombie W.R."/>
            <person name="Chow T."/>
            <person name="Chen H."/>
            <person name="Chung M."/>
            <person name="Chen C."/>
            <person name="Shaw J."/>
            <person name="Wu H."/>
            <person name="Hsiao K."/>
            <person name="Chao Y."/>
            <person name="Chu M."/>
            <person name="Cheng C."/>
            <person name="Hour A."/>
            <person name="Lee P."/>
            <person name="Lin S."/>
            <person name="Lin Y."/>
            <person name="Liou J."/>
            <person name="Liu S."/>
            <person name="Hsing Y."/>
            <person name="Raghuvanshi S."/>
            <person name="Mohanty A."/>
            <person name="Bharti A.K."/>
            <person name="Gaur A."/>
            <person name="Gupta V."/>
            <person name="Kumar D."/>
            <person name="Ravi V."/>
            <person name="Vij S."/>
            <person name="Kapur A."/>
            <person name="Khurana P."/>
            <person name="Khurana P."/>
            <person name="Khurana J.P."/>
            <person name="Tyagi A.K."/>
            <person name="Gaikwad K."/>
            <person name="Singh A."/>
            <person name="Dalal V."/>
            <person name="Srivastava S."/>
            <person name="Dixit A."/>
            <person name="Pal A.K."/>
            <person name="Ghazi I.A."/>
            <person name="Yadav M."/>
            <person name="Pandit A."/>
            <person name="Bhargava A."/>
            <person name="Sureshbabu K."/>
            <person name="Batra K."/>
            <person name="Sharma T.R."/>
            <person name="Mohapatra T."/>
            <person name="Singh N.K."/>
            <person name="Messing J."/>
            <person name="Nelson A.B."/>
            <person name="Fuks G."/>
            <person name="Kavchok S."/>
            <person name="Keizer G."/>
            <person name="Linton E."/>
            <person name="Llaca V."/>
            <person name="Song R."/>
            <person name="Tanyolac B."/>
            <person name="Young S."/>
            <person name="Ho-Il K."/>
            <person name="Hahn J.H."/>
            <person name="Sangsakoo G."/>
            <person name="Vanavichit A."/>
            <person name="de Mattos Luiz.A.T."/>
            <person name="Zimmer P.D."/>
            <person name="Malone G."/>
            <person name="Dellagostin O."/>
            <person name="de Oliveira A.C."/>
            <person name="Bevan M."/>
            <person name="Bancroft I."/>
            <person name="Minx P."/>
            <person name="Cordum H."/>
            <person name="Wilson R."/>
            <person name="Cheng Z."/>
            <person name="Jin W."/>
            <person name="Jiang J."/>
            <person name="Leong S.A."/>
            <person name="Iwama H."/>
            <person name="Gojobori T."/>
            <person name="Itoh T."/>
            <person name="Niimura Y."/>
            <person name="Fujii Y."/>
            <person name="Habara T."/>
            <person name="Sakai H."/>
            <person name="Sato Y."/>
            <person name="Wilson G."/>
            <person name="Kumar K."/>
            <person name="McCouch S."/>
            <person name="Juretic N."/>
            <person name="Hoen D."/>
            <person name="Wright S."/>
            <person name="Bruskiewich R."/>
            <person name="Bureau T."/>
            <person name="Miyao A."/>
            <person name="Hirochika H."/>
            <person name="Nishikawa T."/>
            <person name="Kadowaki K."/>
            <person name="Sugiura M."/>
            <person name="Burr B."/>
            <person name="Sasaki T."/>
        </authorList>
    </citation>
    <scope>NUCLEOTIDE SEQUENCE [LARGE SCALE GENOMIC DNA]</scope>
    <source>
        <strain evidence="5">cv. Nipponbare</strain>
    </source>
</reference>
<reference evidence="4" key="8">
    <citation type="submission" date="2012-08" db="EMBL/GenBank/DDBJ databases">
        <title>Oryza sativa nipponbare(GA3) genomic DNA, chromosome 2.</title>
        <authorList>
            <consortium name="IRGSP(International Rice Genome Sequencing Project)"/>
        </authorList>
    </citation>
    <scope>NUCLEOTIDE SEQUENCE</scope>
</reference>
<dbReference type="OMA" id="NCNRGSH"/>
<reference evidence="3" key="1">
    <citation type="submission" date="2002-03" db="EMBL/GenBank/DDBJ databases">
        <title>Oryza sativa nipponbare(GA3) genomic DNA, chromosome 2, PAC clone:P0048B08.</title>
        <authorList>
            <person name="Sasaki T."/>
            <person name="Matsumoto T."/>
            <person name="Yamamoto K."/>
        </authorList>
    </citation>
    <scope>NUCLEOTIDE SEQUENCE</scope>
</reference>
<gene>
    <name evidence="4" type="ordered locus">Os02g0648900</name>
    <name evidence="3" type="ORF">P0048B08.15</name>
    <name evidence="2" type="ORF">P0519A12.46</name>
</gene>
<feature type="region of interest" description="Disordered" evidence="1">
    <location>
        <begin position="1"/>
        <end position="77"/>
    </location>
</feature>
<reference evidence="4" key="5">
    <citation type="journal article" date="2007" name="Genome Res.">
        <title>Curated Genome Annotation of Oryza sativa ssp. japonica and Comparative Genome Analysis with Arabidopsis thaliana.</title>
        <authorList>
            <consortium name="The Rice Annotation Project (RAP)"/>
            <person name="Itoh T."/>
            <person name="Tanaka T."/>
            <person name="Barrero R.A."/>
            <person name="Yamasaki C."/>
            <person name="Fujii Y."/>
            <person name="Hilton P.B."/>
            <person name="Antonio B.A."/>
            <person name="Aono H."/>
            <person name="Apweiler R."/>
            <person name="Bruskiewich R."/>
            <person name="Bureau T."/>
            <person name="Burr F."/>
            <person name="Costa de Oliveira A."/>
            <person name="Fuks G."/>
            <person name="Habara T."/>
            <person name="Haberer G."/>
            <person name="Han B."/>
            <person name="Harada E."/>
            <person name="Hiraki A.T."/>
            <person name="Hirochika H."/>
            <person name="Hoen D."/>
            <person name="Hokari H."/>
            <person name="Hosokawa S."/>
            <person name="Hsing Y."/>
            <person name="Ikawa H."/>
            <person name="Ikeo K."/>
            <person name="Imanishi T."/>
            <person name="Ito Y."/>
            <person name="Jaiswal P."/>
            <person name="Kanno M."/>
            <person name="Kawahara Y."/>
            <person name="Kawamura T."/>
            <person name="Kawashima H."/>
            <person name="Khurana J.P."/>
            <person name="Kikuchi S."/>
            <person name="Komatsu S."/>
            <person name="Koyanagi K.O."/>
            <person name="Kubooka H."/>
            <person name="Lieberherr D."/>
            <person name="Lin Y.C."/>
            <person name="Lonsdale D."/>
            <person name="Matsumoto T."/>
            <person name="Matsuya A."/>
            <person name="McCombie W.R."/>
            <person name="Messing J."/>
            <person name="Miyao A."/>
            <person name="Mulder N."/>
            <person name="Nagamura Y."/>
            <person name="Nam J."/>
            <person name="Namiki N."/>
            <person name="Numa H."/>
            <person name="Nurimoto S."/>
            <person name="O'donovan C."/>
            <person name="Ohyanagi H."/>
            <person name="Okido T."/>
            <person name="Oota S."/>
            <person name="Osato N."/>
            <person name="Palmer L.E."/>
            <person name="Quetier F."/>
            <person name="Raghuvanshi S."/>
            <person name="Saichi N."/>
            <person name="Sakai H."/>
            <person name="Sakai Y."/>
            <person name="Sakata K."/>
            <person name="Sakurai T."/>
            <person name="Sato F."/>
            <person name="Sato Y."/>
            <person name="Schoof H."/>
            <person name="Seki M."/>
            <person name="Shibata M."/>
            <person name="Shimizu Y."/>
            <person name="Shinozaki K."/>
            <person name="Shinso Y."/>
            <person name="Singh N.K."/>
            <person name="Smith-White B."/>
            <person name="Takeda J."/>
            <person name="Tanino M."/>
            <person name="Tatusova T."/>
            <person name="Thongjuea S."/>
            <person name="Todokoro F."/>
            <person name="Tsugane M."/>
            <person name="Tyagi A.K."/>
            <person name="Vanavichit A."/>
            <person name="Wang A."/>
            <person name="Wing R.A."/>
            <person name="Yamaguchi K."/>
            <person name="Yamamoto M."/>
            <person name="Yamamoto N."/>
            <person name="Yu Y."/>
            <person name="Zhang H."/>
            <person name="Zhao Q."/>
            <person name="Higo K."/>
            <person name="Burr B."/>
            <person name="Gojobori T."/>
            <person name="Sasaki T."/>
        </authorList>
    </citation>
    <scope>NUCLEOTIDE SEQUENCE</scope>
</reference>
<dbReference type="AlphaFoldDB" id="A0A0P0VM96"/>
<feature type="compositionally biased region" description="Basic residues" evidence="1">
    <location>
        <begin position="14"/>
        <end position="26"/>
    </location>
</feature>
<accession>A0A0P0VM96</accession>
<protein>
    <submittedName>
        <fullName evidence="4">Os02g0648900 protein</fullName>
    </submittedName>
</protein>
<dbReference type="Proteomes" id="UP000000763">
    <property type="component" value="Chromosome 2"/>
</dbReference>
<evidence type="ECO:0000313" key="2">
    <source>
        <dbReference type="EMBL" id="BAD25538.1"/>
    </source>
</evidence>
<evidence type="ECO:0000256" key="1">
    <source>
        <dbReference type="SAM" id="MobiDB-lite"/>
    </source>
</evidence>
<reference evidence="2" key="2">
    <citation type="submission" date="2002-03" db="EMBL/GenBank/DDBJ databases">
        <title>Oryza sativa nipponbare(GA3) genomic DNA, chromosome 2, PAC clone:P0519A12.</title>
        <authorList>
            <person name="Sasaki T."/>
            <person name="Matsumoto T."/>
            <person name="Yamamoto K."/>
        </authorList>
    </citation>
    <scope>NUCLEOTIDE SEQUENCE</scope>
</reference>
<evidence type="ECO:0000313" key="3">
    <source>
        <dbReference type="EMBL" id="BAD25574.1"/>
    </source>
</evidence>
<reference evidence="4" key="4">
    <citation type="journal article" date="2006" name="Nucleic Acids Res.">
        <title>The Rice Annotation Project Database (RAP-DB): hub for Oryza sativa ssp. japonica genome information.</title>
        <authorList>
            <person name="Ohyanagi H."/>
            <person name="Tanaka T."/>
            <person name="Sakai H."/>
            <person name="Shigemoto Y."/>
            <person name="Yamaguchi K."/>
            <person name="Habara T."/>
            <person name="Fujii Y."/>
            <person name="Antonio B.A."/>
            <person name="Nagamura Y."/>
            <person name="Imanishi T."/>
            <person name="Ikeo K."/>
            <person name="Itoh T."/>
            <person name="Gojobori T."/>
            <person name="Sasaki T."/>
        </authorList>
    </citation>
    <scope>NUCLEOTIDE SEQUENCE</scope>
</reference>
<dbReference type="EMBL" id="AP004839">
    <property type="protein sequence ID" value="BAD25538.1"/>
    <property type="molecule type" value="Genomic_DNA"/>
</dbReference>
<proteinExistence type="predicted"/>
<dbReference type="EMBL" id="AP004868">
    <property type="protein sequence ID" value="BAD25574.1"/>
    <property type="molecule type" value="Genomic_DNA"/>
</dbReference>
<dbReference type="Gramene" id="Os02t0648900-01">
    <property type="protein sequence ID" value="Os02t0648900-01"/>
    <property type="gene ID" value="Os02g0648900"/>
</dbReference>
<dbReference type="KEGG" id="dosa:Os02g0648900"/>
<organism evidence="3 5">
    <name type="scientific">Oryza sativa subsp. japonica</name>
    <name type="common">Rice</name>
    <dbReference type="NCBI Taxonomy" id="39947"/>
    <lineage>
        <taxon>Eukaryota</taxon>
        <taxon>Viridiplantae</taxon>
        <taxon>Streptophyta</taxon>
        <taxon>Embryophyta</taxon>
        <taxon>Tracheophyta</taxon>
        <taxon>Spermatophyta</taxon>
        <taxon>Magnoliopsida</taxon>
        <taxon>Liliopsida</taxon>
        <taxon>Poales</taxon>
        <taxon>Poaceae</taxon>
        <taxon>BOP clade</taxon>
        <taxon>Oryzoideae</taxon>
        <taxon>Oryzeae</taxon>
        <taxon>Oryzinae</taxon>
        <taxon>Oryza</taxon>
        <taxon>Oryza sativa</taxon>
    </lineage>
</organism>
<name>A0A0P0VM96_ORYSJ</name>
<evidence type="ECO:0000313" key="5">
    <source>
        <dbReference type="Proteomes" id="UP000000763"/>
    </source>
</evidence>
<sequence length="137" mass="15296">MDLHRPATGWPRERRGRRIRSRRRRILQPPCLSRRCSGSGSPDDRGSVSGDCGSAGDDDGNHSSHGDVCNKLPPSPTQLDDGIRRLGIRDFLLEFFLLEKNVFVGEYLNIAASEILFSLVVVLAWPPTKMIFTGTLY</sequence>
<evidence type="ECO:0000313" key="4">
    <source>
        <dbReference type="EMBL" id="BAF09495.1"/>
    </source>
</evidence>
<reference evidence="5" key="7">
    <citation type="journal article" date="2008" name="Nucleic Acids Res.">
        <title>The rice annotation project database (RAP-DB): 2008 update.</title>
        <authorList>
            <consortium name="The rice annotation project (RAP)"/>
        </authorList>
    </citation>
    <scope>GENOME REANNOTATION</scope>
    <source>
        <strain evidence="5">cv. Nipponbare</strain>
    </source>
</reference>